<evidence type="ECO:0000313" key="2">
    <source>
        <dbReference type="EMBL" id="MFD2532847.1"/>
    </source>
</evidence>
<dbReference type="SUPFAM" id="SSF51905">
    <property type="entry name" value="FAD/NAD(P)-binding domain"/>
    <property type="match status" value="1"/>
</dbReference>
<sequence>MIHAERSFWESELYDRTYDLIIVGAGLTGQSIAHFYKKAHPDERVMVIDRGFFPIGASTRNAGFACFGSVTEHMADMKIEEESRIIERIRRRFNGLQLLRETLGDENIGYREPGAYEVFTDKKVYTEALEHLDICNRWLNEAAGADQVYQATEHNGFPAISIEHEGCLHPGKMMRTLYEKNLKLGVEFRWQTQVKKIEETQAVLILENGIELKAERLAIATNSFTSKLLSSVDIKPGRGFVFVTKPIKDLKWNGTYHYDAGYYYFRGAGEDRLLLGGARSLDIDVETTTDFGTNEKIKNHLISFADDVLKLPKGWEIEIEWSGIMGFTPTKSPILKRISDKTALVAGLSGMGVALGMQLGKEASELVVE</sequence>
<keyword evidence="3" id="KW-1185">Reference proteome</keyword>
<dbReference type="EMBL" id="JBHULI010000024">
    <property type="protein sequence ID" value="MFD2532847.1"/>
    <property type="molecule type" value="Genomic_DNA"/>
</dbReference>
<dbReference type="PANTHER" id="PTHR13847">
    <property type="entry name" value="SARCOSINE DEHYDROGENASE-RELATED"/>
    <property type="match status" value="1"/>
</dbReference>
<dbReference type="RefSeq" id="WP_390302027.1">
    <property type="nucleotide sequence ID" value="NZ_JBHULI010000024.1"/>
</dbReference>
<accession>A0ABW5JN70</accession>
<comment type="caution">
    <text evidence="2">The sequence shown here is derived from an EMBL/GenBank/DDBJ whole genome shotgun (WGS) entry which is preliminary data.</text>
</comment>
<dbReference type="Proteomes" id="UP001597460">
    <property type="component" value="Unassembled WGS sequence"/>
</dbReference>
<gene>
    <name evidence="2" type="ORF">ACFSVN_10350</name>
</gene>
<evidence type="ECO:0000259" key="1">
    <source>
        <dbReference type="Pfam" id="PF01266"/>
    </source>
</evidence>
<feature type="domain" description="FAD dependent oxidoreductase" evidence="1">
    <location>
        <begin position="19"/>
        <end position="366"/>
    </location>
</feature>
<protein>
    <submittedName>
        <fullName evidence="2">NAD(P)/FAD-dependent oxidoreductase</fullName>
        <ecNumber evidence="2">1.-.-.-</ecNumber>
    </submittedName>
</protein>
<dbReference type="GO" id="GO:0016491">
    <property type="term" value="F:oxidoreductase activity"/>
    <property type="evidence" value="ECO:0007669"/>
    <property type="project" value="UniProtKB-KW"/>
</dbReference>
<proteinExistence type="predicted"/>
<dbReference type="Gene3D" id="3.50.50.60">
    <property type="entry name" value="FAD/NAD(P)-binding domain"/>
    <property type="match status" value="1"/>
</dbReference>
<dbReference type="Pfam" id="PF01266">
    <property type="entry name" value="DAO"/>
    <property type="match status" value="1"/>
</dbReference>
<keyword evidence="2" id="KW-0560">Oxidoreductase</keyword>
<organism evidence="2 3">
    <name type="scientific">Gracilimonas halophila</name>
    <dbReference type="NCBI Taxonomy" id="1834464"/>
    <lineage>
        <taxon>Bacteria</taxon>
        <taxon>Pseudomonadati</taxon>
        <taxon>Balneolota</taxon>
        <taxon>Balneolia</taxon>
        <taxon>Balneolales</taxon>
        <taxon>Balneolaceae</taxon>
        <taxon>Gracilimonas</taxon>
    </lineage>
</organism>
<dbReference type="Gene3D" id="3.30.9.10">
    <property type="entry name" value="D-Amino Acid Oxidase, subunit A, domain 2"/>
    <property type="match status" value="1"/>
</dbReference>
<dbReference type="EC" id="1.-.-.-" evidence="2"/>
<evidence type="ECO:0000313" key="3">
    <source>
        <dbReference type="Proteomes" id="UP001597460"/>
    </source>
</evidence>
<name>A0ABW5JN70_9BACT</name>
<dbReference type="InterPro" id="IPR006076">
    <property type="entry name" value="FAD-dep_OxRdtase"/>
</dbReference>
<reference evidence="3" key="1">
    <citation type="journal article" date="2019" name="Int. J. Syst. Evol. Microbiol.">
        <title>The Global Catalogue of Microorganisms (GCM) 10K type strain sequencing project: providing services to taxonomists for standard genome sequencing and annotation.</title>
        <authorList>
            <consortium name="The Broad Institute Genomics Platform"/>
            <consortium name="The Broad Institute Genome Sequencing Center for Infectious Disease"/>
            <person name="Wu L."/>
            <person name="Ma J."/>
        </authorList>
    </citation>
    <scope>NUCLEOTIDE SEQUENCE [LARGE SCALE GENOMIC DNA]</scope>
    <source>
        <strain evidence="3">KCTC 52042</strain>
    </source>
</reference>
<dbReference type="PANTHER" id="PTHR13847:SF281">
    <property type="entry name" value="FAD DEPENDENT OXIDOREDUCTASE DOMAIN-CONTAINING PROTEIN"/>
    <property type="match status" value="1"/>
</dbReference>
<dbReference type="InterPro" id="IPR036188">
    <property type="entry name" value="FAD/NAD-bd_sf"/>
</dbReference>